<dbReference type="Proteomes" id="UP001620626">
    <property type="component" value="Unassembled WGS sequence"/>
</dbReference>
<proteinExistence type="predicted"/>
<evidence type="ECO:0000256" key="1">
    <source>
        <dbReference type="SAM" id="MobiDB-lite"/>
    </source>
</evidence>
<sequence>MAQWYAQHFHVRRPAVRLPSEGHKKKPTNLKSKICQLNISDRHHHQKQANKQEEKSFATAAAGKSDASHCPVPSPPGGEGIRPPPPGGKPRAPAPPPASSLGGVQFQCFCRPPRLRRVPCPRAI</sequence>
<organism evidence="2 3">
    <name type="scientific">Heterodera trifolii</name>
    <dbReference type="NCBI Taxonomy" id="157864"/>
    <lineage>
        <taxon>Eukaryota</taxon>
        <taxon>Metazoa</taxon>
        <taxon>Ecdysozoa</taxon>
        <taxon>Nematoda</taxon>
        <taxon>Chromadorea</taxon>
        <taxon>Rhabditida</taxon>
        <taxon>Tylenchina</taxon>
        <taxon>Tylenchomorpha</taxon>
        <taxon>Tylenchoidea</taxon>
        <taxon>Heteroderidae</taxon>
        <taxon>Heteroderinae</taxon>
        <taxon>Heterodera</taxon>
    </lineage>
</organism>
<feature type="region of interest" description="Disordered" evidence="1">
    <location>
        <begin position="41"/>
        <end position="105"/>
    </location>
</feature>
<feature type="compositionally biased region" description="Pro residues" evidence="1">
    <location>
        <begin position="72"/>
        <end position="98"/>
    </location>
</feature>
<accession>A0ABD2K0S5</accession>
<name>A0ABD2K0S5_9BILA</name>
<evidence type="ECO:0000313" key="2">
    <source>
        <dbReference type="EMBL" id="KAL3096462.1"/>
    </source>
</evidence>
<dbReference type="EMBL" id="JBICBT010000862">
    <property type="protein sequence ID" value="KAL3096462.1"/>
    <property type="molecule type" value="Genomic_DNA"/>
</dbReference>
<evidence type="ECO:0000313" key="3">
    <source>
        <dbReference type="Proteomes" id="UP001620626"/>
    </source>
</evidence>
<comment type="caution">
    <text evidence="2">The sequence shown here is derived from an EMBL/GenBank/DDBJ whole genome shotgun (WGS) entry which is preliminary data.</text>
</comment>
<gene>
    <name evidence="2" type="ORF">niasHT_029821</name>
</gene>
<keyword evidence="3" id="KW-1185">Reference proteome</keyword>
<reference evidence="2 3" key="1">
    <citation type="submission" date="2024-10" db="EMBL/GenBank/DDBJ databases">
        <authorList>
            <person name="Kim D."/>
        </authorList>
    </citation>
    <scope>NUCLEOTIDE SEQUENCE [LARGE SCALE GENOMIC DNA]</scope>
    <source>
        <strain evidence="2">BH-2024</strain>
    </source>
</reference>
<dbReference type="AlphaFoldDB" id="A0ABD2K0S5"/>
<protein>
    <submittedName>
        <fullName evidence="2">Uncharacterized protein</fullName>
    </submittedName>
</protein>